<dbReference type="OMA" id="CLSERYI"/>
<dbReference type="PROSITE" id="PS50191">
    <property type="entry name" value="CRAL_TRIO"/>
    <property type="match status" value="1"/>
</dbReference>
<dbReference type="GO" id="GO:0016020">
    <property type="term" value="C:membrane"/>
    <property type="evidence" value="ECO:0007669"/>
    <property type="project" value="TreeGrafter"/>
</dbReference>
<evidence type="ECO:0000313" key="3">
    <source>
        <dbReference type="RefSeq" id="XP_026489044.1"/>
    </source>
</evidence>
<accession>A0A8B8HW12</accession>
<sequence length="314" mass="36677">METIAYHPLLEVQQEDVKKVRQFFDLDDINRIKESLEAIEEWCKKQAHLAEAFQYLRTNMLERLWILSRGSVEGTKIKIDKFLTMRGMTPELSLNKSYEEFENFLDCVLYVPLPKLCPTDQSRVMVTQIISGKWEHFSLLSYLRYCFMIGEYRLHHDYCLSERYIIDLSNVNIQLLTKLNPIILKKGEILCTEGYGTKIKGIHILNAPSFVDKFVFLIKQGLKEKVAKRLHVHSSYEELYKEIPKEILPKDYGGDGPSCANLAEKWKNVFKTDESKKIIDQCNKLVTDESKRSSVKFNEEYLGLPGSFRRLDVD</sequence>
<protein>
    <submittedName>
        <fullName evidence="3">Alpha-tocopherol transfer protein-like</fullName>
    </submittedName>
</protein>
<keyword evidence="2" id="KW-1185">Reference proteome</keyword>
<dbReference type="PANTHER" id="PTHR10174">
    <property type="entry name" value="ALPHA-TOCOPHEROL TRANSFER PROTEIN-RELATED"/>
    <property type="match status" value="1"/>
</dbReference>
<dbReference type="AlphaFoldDB" id="A0A8B8HW12"/>
<evidence type="ECO:0000259" key="1">
    <source>
        <dbReference type="PROSITE" id="PS50191"/>
    </source>
</evidence>
<dbReference type="OrthoDB" id="6682367at2759"/>
<feature type="domain" description="CRAL-TRIO" evidence="1">
    <location>
        <begin position="165"/>
        <end position="260"/>
    </location>
</feature>
<dbReference type="GeneID" id="113395619"/>
<dbReference type="Gene3D" id="1.20.5.1200">
    <property type="entry name" value="Alpha-tocopherol transfer"/>
    <property type="match status" value="1"/>
</dbReference>
<dbReference type="CDD" id="cd00170">
    <property type="entry name" value="SEC14"/>
    <property type="match status" value="1"/>
</dbReference>
<name>A0A8B8HW12_VANTA</name>
<reference evidence="3" key="1">
    <citation type="submission" date="2025-08" db="UniProtKB">
        <authorList>
            <consortium name="RefSeq"/>
        </authorList>
    </citation>
    <scope>IDENTIFICATION</scope>
    <source>
        <tissue evidence="3">Whole body</tissue>
    </source>
</reference>
<gene>
    <name evidence="3" type="primary">LOC113395619</name>
</gene>
<proteinExistence type="predicted"/>
<evidence type="ECO:0000313" key="2">
    <source>
        <dbReference type="Proteomes" id="UP001652626"/>
    </source>
</evidence>
<organism evidence="2 3">
    <name type="scientific">Vanessa tameamea</name>
    <name type="common">Kamehameha butterfly</name>
    <dbReference type="NCBI Taxonomy" id="334116"/>
    <lineage>
        <taxon>Eukaryota</taxon>
        <taxon>Metazoa</taxon>
        <taxon>Ecdysozoa</taxon>
        <taxon>Arthropoda</taxon>
        <taxon>Hexapoda</taxon>
        <taxon>Insecta</taxon>
        <taxon>Pterygota</taxon>
        <taxon>Neoptera</taxon>
        <taxon>Endopterygota</taxon>
        <taxon>Lepidoptera</taxon>
        <taxon>Glossata</taxon>
        <taxon>Ditrysia</taxon>
        <taxon>Papilionoidea</taxon>
        <taxon>Nymphalidae</taxon>
        <taxon>Nymphalinae</taxon>
        <taxon>Vanessa</taxon>
    </lineage>
</organism>
<dbReference type="GO" id="GO:1902936">
    <property type="term" value="F:phosphatidylinositol bisphosphate binding"/>
    <property type="evidence" value="ECO:0007669"/>
    <property type="project" value="TreeGrafter"/>
</dbReference>
<dbReference type="Pfam" id="PF00650">
    <property type="entry name" value="CRAL_TRIO"/>
    <property type="match status" value="1"/>
</dbReference>
<dbReference type="InterPro" id="IPR036865">
    <property type="entry name" value="CRAL-TRIO_dom_sf"/>
</dbReference>
<dbReference type="PANTHER" id="PTHR10174:SF222">
    <property type="entry name" value="GH10083P-RELATED"/>
    <property type="match status" value="1"/>
</dbReference>
<dbReference type="PRINTS" id="PR00180">
    <property type="entry name" value="CRETINALDHBP"/>
</dbReference>
<dbReference type="InterPro" id="IPR001251">
    <property type="entry name" value="CRAL-TRIO_dom"/>
</dbReference>
<dbReference type="Gene3D" id="3.40.525.10">
    <property type="entry name" value="CRAL-TRIO lipid binding domain"/>
    <property type="match status" value="1"/>
</dbReference>
<dbReference type="SUPFAM" id="SSF52087">
    <property type="entry name" value="CRAL/TRIO domain"/>
    <property type="match status" value="1"/>
</dbReference>
<dbReference type="RefSeq" id="XP_026489044.1">
    <property type="nucleotide sequence ID" value="XM_026633259.2"/>
</dbReference>
<dbReference type="Proteomes" id="UP001652626">
    <property type="component" value="Chromosome 21"/>
</dbReference>